<dbReference type="OrthoDB" id="3333333at2759"/>
<organism evidence="2 3">
    <name type="scientific">Sanghuangporus baumii</name>
    <name type="common">Phellinus baumii</name>
    <dbReference type="NCBI Taxonomy" id="108892"/>
    <lineage>
        <taxon>Eukaryota</taxon>
        <taxon>Fungi</taxon>
        <taxon>Dikarya</taxon>
        <taxon>Basidiomycota</taxon>
        <taxon>Agaricomycotina</taxon>
        <taxon>Agaricomycetes</taxon>
        <taxon>Hymenochaetales</taxon>
        <taxon>Hymenochaetaceae</taxon>
        <taxon>Sanghuangporus</taxon>
    </lineage>
</organism>
<sequence length="202" mass="23213">MDSLRWKPGKSFGPVLKPLDIYLLESKLELHPILAQKYDDFRLEFNLATGQTIGFKGKEERVFTMKDETATLPRITELYIITKSSPWCTIVRNPEGVTLADVCRTLWKDYTDLTLTEPEFKDLSPREQDRIQRMALRREAGGFASAFSGMWGASSTVSFSRCKRIDWLYGKTYFDGLERDDDHAKKKLGFAAPNVFKLRLGE</sequence>
<gene>
    <name evidence="2" type="ORF">A7U60_g3855</name>
</gene>
<dbReference type="Proteomes" id="UP000757232">
    <property type="component" value="Unassembled WGS sequence"/>
</dbReference>
<dbReference type="AlphaFoldDB" id="A0A9Q5I0J6"/>
<feature type="domain" description="DUF6699" evidence="1">
    <location>
        <begin position="61"/>
        <end position="182"/>
    </location>
</feature>
<keyword evidence="3" id="KW-1185">Reference proteome</keyword>
<comment type="caution">
    <text evidence="2">The sequence shown here is derived from an EMBL/GenBank/DDBJ whole genome shotgun (WGS) entry which is preliminary data.</text>
</comment>
<dbReference type="EMBL" id="LNZH02000166">
    <property type="protein sequence ID" value="OCB89047.1"/>
    <property type="molecule type" value="Genomic_DNA"/>
</dbReference>
<name>A0A9Q5I0J6_SANBA</name>
<protein>
    <recommendedName>
        <fullName evidence="1">DUF6699 domain-containing protein</fullName>
    </recommendedName>
</protein>
<proteinExistence type="predicted"/>
<dbReference type="Pfam" id="PF20415">
    <property type="entry name" value="DUF6699"/>
    <property type="match status" value="1"/>
</dbReference>
<accession>A0A9Q5I0J6</accession>
<reference evidence="2" key="1">
    <citation type="submission" date="2016-06" db="EMBL/GenBank/DDBJ databases">
        <title>Draft Genome sequence of the fungus Inonotus baumii.</title>
        <authorList>
            <person name="Zhu H."/>
            <person name="Lin W."/>
        </authorList>
    </citation>
    <scope>NUCLEOTIDE SEQUENCE</scope>
    <source>
        <strain evidence="2">821</strain>
    </source>
</reference>
<dbReference type="InterPro" id="IPR046522">
    <property type="entry name" value="DUF6699"/>
</dbReference>
<evidence type="ECO:0000259" key="1">
    <source>
        <dbReference type="Pfam" id="PF20415"/>
    </source>
</evidence>
<evidence type="ECO:0000313" key="3">
    <source>
        <dbReference type="Proteomes" id="UP000757232"/>
    </source>
</evidence>
<evidence type="ECO:0000313" key="2">
    <source>
        <dbReference type="EMBL" id="OCB89047.1"/>
    </source>
</evidence>